<keyword evidence="5" id="KW-0804">Transcription</keyword>
<accession>A0ABT6RFW1</accession>
<dbReference type="InterPro" id="IPR011605">
    <property type="entry name" value="NusB_fam"/>
</dbReference>
<proteinExistence type="inferred from homology"/>
<protein>
    <submittedName>
        <fullName evidence="7">Transcription antitermination factor NusB</fullName>
    </submittedName>
</protein>
<dbReference type="Pfam" id="PF01029">
    <property type="entry name" value="NusB"/>
    <property type="match status" value="1"/>
</dbReference>
<reference evidence="7 8" key="1">
    <citation type="submission" date="2023-05" db="EMBL/GenBank/DDBJ databases">
        <title>Genome sequence of Pinibacter sp. MAH-24.</title>
        <authorList>
            <person name="Huq M.A."/>
        </authorList>
    </citation>
    <scope>NUCLEOTIDE SEQUENCE [LARGE SCALE GENOMIC DNA]</scope>
    <source>
        <strain evidence="7 8">MAH-24</strain>
    </source>
</reference>
<evidence type="ECO:0000259" key="6">
    <source>
        <dbReference type="Pfam" id="PF01029"/>
    </source>
</evidence>
<feature type="domain" description="NusB/RsmB/TIM44" evidence="6">
    <location>
        <begin position="194"/>
        <end position="292"/>
    </location>
</feature>
<evidence type="ECO:0000313" key="7">
    <source>
        <dbReference type="EMBL" id="MDI3320774.1"/>
    </source>
</evidence>
<evidence type="ECO:0000313" key="8">
    <source>
        <dbReference type="Proteomes" id="UP001226434"/>
    </source>
</evidence>
<sequence length="307" mass="35948">MISRRNIRVKVMQTLYVIDTKDQDLKPGEAARLLQKQFDLTRQLLVYNIHFLSELARYAEIDAHQKASKHLPSAEDMNVNTKLAGNEIIWKIIEDSSYQKALSEDMIAAMLDKNVVRKFYLELVEKPEYQQYIHAEGRQTKSEKEILQFIFSDLLLPNEAYTDHLEEIFSNWDDDCDMINMLVMSYIQKPGSFNFQEMLSKDKWQYAKSLTETVLDKKDVTMDLITPKLKNWDPERIATLDMIMMQMGVCELLYFETIPAKVTINEYIDLAKEYSTPQSGQFVNGILDNIHKDLVKENKLHKVNFKK</sequence>
<dbReference type="PANTHER" id="PTHR11078">
    <property type="entry name" value="N UTILIZATION SUBSTANCE PROTEIN B-RELATED"/>
    <property type="match status" value="1"/>
</dbReference>
<dbReference type="Gene3D" id="1.10.940.10">
    <property type="entry name" value="NusB-like"/>
    <property type="match status" value="1"/>
</dbReference>
<name>A0ABT6RFW1_9BACT</name>
<dbReference type="RefSeq" id="WP_282334878.1">
    <property type="nucleotide sequence ID" value="NZ_JASBRG010000007.1"/>
</dbReference>
<organism evidence="7 8">
    <name type="scientific">Pinibacter soli</name>
    <dbReference type="NCBI Taxonomy" id="3044211"/>
    <lineage>
        <taxon>Bacteria</taxon>
        <taxon>Pseudomonadati</taxon>
        <taxon>Bacteroidota</taxon>
        <taxon>Chitinophagia</taxon>
        <taxon>Chitinophagales</taxon>
        <taxon>Chitinophagaceae</taxon>
        <taxon>Pinibacter</taxon>
    </lineage>
</organism>
<keyword evidence="2" id="KW-0889">Transcription antitermination</keyword>
<dbReference type="Proteomes" id="UP001226434">
    <property type="component" value="Unassembled WGS sequence"/>
</dbReference>
<comment type="caution">
    <text evidence="7">The sequence shown here is derived from an EMBL/GenBank/DDBJ whole genome shotgun (WGS) entry which is preliminary data.</text>
</comment>
<keyword evidence="4" id="KW-0805">Transcription regulation</keyword>
<evidence type="ECO:0000256" key="5">
    <source>
        <dbReference type="ARBA" id="ARBA00023163"/>
    </source>
</evidence>
<dbReference type="EMBL" id="JASBRG010000007">
    <property type="protein sequence ID" value="MDI3320774.1"/>
    <property type="molecule type" value="Genomic_DNA"/>
</dbReference>
<dbReference type="NCBIfam" id="TIGR01951">
    <property type="entry name" value="nusB"/>
    <property type="match status" value="1"/>
</dbReference>
<evidence type="ECO:0000256" key="1">
    <source>
        <dbReference type="ARBA" id="ARBA00005952"/>
    </source>
</evidence>
<dbReference type="InterPro" id="IPR006027">
    <property type="entry name" value="NusB_RsmB_TIM44"/>
</dbReference>
<keyword evidence="8" id="KW-1185">Reference proteome</keyword>
<evidence type="ECO:0000256" key="3">
    <source>
        <dbReference type="ARBA" id="ARBA00022884"/>
    </source>
</evidence>
<dbReference type="InterPro" id="IPR035926">
    <property type="entry name" value="NusB-like_sf"/>
</dbReference>
<keyword evidence="3" id="KW-0694">RNA-binding</keyword>
<evidence type="ECO:0000256" key="2">
    <source>
        <dbReference type="ARBA" id="ARBA00022814"/>
    </source>
</evidence>
<comment type="similarity">
    <text evidence="1">Belongs to the NusB family.</text>
</comment>
<dbReference type="SUPFAM" id="SSF48013">
    <property type="entry name" value="NusB-like"/>
    <property type="match status" value="1"/>
</dbReference>
<dbReference type="PANTHER" id="PTHR11078:SF3">
    <property type="entry name" value="ANTITERMINATION NUSB DOMAIN-CONTAINING PROTEIN"/>
    <property type="match status" value="1"/>
</dbReference>
<gene>
    <name evidence="7" type="primary">nusB</name>
    <name evidence="7" type="ORF">QJ048_13370</name>
</gene>
<evidence type="ECO:0000256" key="4">
    <source>
        <dbReference type="ARBA" id="ARBA00023015"/>
    </source>
</evidence>